<evidence type="ECO:0000313" key="6">
    <source>
        <dbReference type="Proteomes" id="UP000284657"/>
    </source>
</evidence>
<dbReference type="EMBL" id="MBDO02000364">
    <property type="protein sequence ID" value="RLN56479.1"/>
    <property type="molecule type" value="Genomic_DNA"/>
</dbReference>
<protein>
    <recommendedName>
        <fullName evidence="2">PX domain-containing protein</fullName>
    </recommendedName>
</protein>
<dbReference type="InterPro" id="IPR003680">
    <property type="entry name" value="Flavodoxin_fold"/>
</dbReference>
<feature type="region of interest" description="Disordered" evidence="1">
    <location>
        <begin position="377"/>
        <end position="400"/>
    </location>
</feature>
<dbReference type="AlphaFoldDB" id="A0A3F2RGP2"/>
<dbReference type="GO" id="GO:0035091">
    <property type="term" value="F:phosphatidylinositol binding"/>
    <property type="evidence" value="ECO:0007669"/>
    <property type="project" value="InterPro"/>
</dbReference>
<dbReference type="Proteomes" id="UP000277300">
    <property type="component" value="Unassembled WGS sequence"/>
</dbReference>
<feature type="compositionally biased region" description="Basic and acidic residues" evidence="1">
    <location>
        <begin position="384"/>
        <end position="399"/>
    </location>
</feature>
<feature type="domain" description="PX" evidence="2">
    <location>
        <begin position="288"/>
        <end position="513"/>
    </location>
</feature>
<dbReference type="Proteomes" id="UP000284657">
    <property type="component" value="Unassembled WGS sequence"/>
</dbReference>
<evidence type="ECO:0000313" key="4">
    <source>
        <dbReference type="EMBL" id="RLN60803.1"/>
    </source>
</evidence>
<reference evidence="5 6" key="1">
    <citation type="submission" date="2018-07" db="EMBL/GenBank/DDBJ databases">
        <title>Genome sequencing of oomycete isolates from Chile give support for New Zealand origin for Phytophthora kernoviae and make available the first Nothophytophthora sp. genome.</title>
        <authorList>
            <person name="Studholme D.J."/>
            <person name="Sanfuentes E."/>
            <person name="Panda P."/>
            <person name="Hill R."/>
            <person name="Sambles C."/>
            <person name="Grant M."/>
            <person name="Williams N.M."/>
            <person name="Mcdougal R.L."/>
        </authorList>
    </citation>
    <scope>NUCLEOTIDE SEQUENCE [LARGE SCALE GENOMIC DNA]</scope>
    <source>
        <strain evidence="3">Chile6</strain>
        <strain evidence="4">Chile7</strain>
    </source>
</reference>
<dbReference type="SUPFAM" id="SSF52218">
    <property type="entry name" value="Flavoproteins"/>
    <property type="match status" value="1"/>
</dbReference>
<evidence type="ECO:0000259" key="2">
    <source>
        <dbReference type="PROSITE" id="PS50195"/>
    </source>
</evidence>
<dbReference type="InterPro" id="IPR050104">
    <property type="entry name" value="FMN-dep_NADH:Q_OxRdtase_AzoR1"/>
</dbReference>
<dbReference type="OrthoDB" id="92908at2759"/>
<evidence type="ECO:0000256" key="1">
    <source>
        <dbReference type="SAM" id="MobiDB-lite"/>
    </source>
</evidence>
<sequence>MCEGDVDKPEDVLNIEECDVWSSEMAKFDRETMVHVWKVRHGSKDESDLAAFKPIKELAEQMLRADFLVITSPVWNFSVPYALKQYIDCAVQAGLSFHDKDEEGPSRPYFTGRPLIVISSSGGKAPPVHEDYVFPFLSRVFAMCGFDDAHRVAIEGLAMEDKEKCFERAVEEANCIADKVVRIHKLRLAMNDKIGDLTIPYHQDMPLNSYSLSEDTSDFAMGDVGVSMRNNVEWPGNTIMNKEHHINIEVTRPPGLPLRQRSLGAMPAMARYRSDSALETRLSVCSTSGTVYENVVVVGHMCGSDNVVYYLLEVRSWEMPLEGYVVRRRYNDFRKFHHELTKCMPSQRPRSSTSIGFGLSYSSLLCNPLAIGGAPEASPLWSPRRTDDGRVQSQRKESWISEDSSTQLLLEENEVQSSAPPAALAEKFKPKGVSSYNINGVLPLDEVKFNLTGRPWLPPMPSGGVITMFTTRHALINYRIEQFNHIMAAVMSDKSSDVARLLMNFIQEKPGAQAQTYTTLSEYAPIDIPFNVERHARRRAMSVGKRQLRDQMSMSAA</sequence>
<dbReference type="Pfam" id="PF02525">
    <property type="entry name" value="Flavodoxin_2"/>
    <property type="match status" value="1"/>
</dbReference>
<dbReference type="PROSITE" id="PS50195">
    <property type="entry name" value="PX"/>
    <property type="match status" value="1"/>
</dbReference>
<dbReference type="SUPFAM" id="SSF64268">
    <property type="entry name" value="PX domain"/>
    <property type="match status" value="1"/>
</dbReference>
<organism evidence="3 5">
    <name type="scientific">Phytophthora kernoviae</name>
    <dbReference type="NCBI Taxonomy" id="325452"/>
    <lineage>
        <taxon>Eukaryota</taxon>
        <taxon>Sar</taxon>
        <taxon>Stramenopiles</taxon>
        <taxon>Oomycota</taxon>
        <taxon>Peronosporomycetes</taxon>
        <taxon>Peronosporales</taxon>
        <taxon>Peronosporaceae</taxon>
        <taxon>Phytophthora</taxon>
    </lineage>
</organism>
<accession>A0A3F2RGP2</accession>
<name>A0A3F2RGP2_9STRA</name>
<gene>
    <name evidence="4" type="ORF">BBJ29_007152</name>
    <name evidence="3" type="ORF">BBP00_00007976</name>
</gene>
<evidence type="ECO:0000313" key="3">
    <source>
        <dbReference type="EMBL" id="RLN56479.1"/>
    </source>
</evidence>
<dbReference type="InterPro" id="IPR036871">
    <property type="entry name" value="PX_dom_sf"/>
</dbReference>
<dbReference type="InterPro" id="IPR029039">
    <property type="entry name" value="Flavoprotein-like_sf"/>
</dbReference>
<proteinExistence type="predicted"/>
<dbReference type="EMBL" id="MBAD02000944">
    <property type="protein sequence ID" value="RLN60803.1"/>
    <property type="molecule type" value="Genomic_DNA"/>
</dbReference>
<dbReference type="CDD" id="cd06093">
    <property type="entry name" value="PX_domain"/>
    <property type="match status" value="1"/>
</dbReference>
<dbReference type="InterPro" id="IPR001683">
    <property type="entry name" value="PX_dom"/>
</dbReference>
<dbReference type="Gene3D" id="3.40.50.360">
    <property type="match status" value="1"/>
</dbReference>
<comment type="caution">
    <text evidence="3">The sequence shown here is derived from an EMBL/GenBank/DDBJ whole genome shotgun (WGS) entry which is preliminary data.</text>
</comment>
<dbReference type="PANTHER" id="PTHR43741">
    <property type="entry name" value="FMN-DEPENDENT NADH-AZOREDUCTASE 1"/>
    <property type="match status" value="1"/>
</dbReference>
<dbReference type="PANTHER" id="PTHR43741:SF4">
    <property type="entry name" value="FMN-DEPENDENT NADH:QUINONE OXIDOREDUCTASE"/>
    <property type="match status" value="1"/>
</dbReference>
<dbReference type="Gene3D" id="3.30.1520.10">
    <property type="entry name" value="Phox-like domain"/>
    <property type="match status" value="1"/>
</dbReference>
<evidence type="ECO:0000313" key="5">
    <source>
        <dbReference type="Proteomes" id="UP000277300"/>
    </source>
</evidence>